<sequence>MLTALLLAITVEHRVLLPAPLAPAVNDPFVVFFRTGDATVTTESRQILDNFVRAVRNDRTLGITILGHADRAEGPLHVTLPLSERRAAAVRRYLLSAGIPVRIVHARAMGTAFPITRSPNVVNQYVSIAIDL</sequence>
<keyword evidence="4" id="KW-1185">Reference proteome</keyword>
<dbReference type="RefSeq" id="WP_380931325.1">
    <property type="nucleotide sequence ID" value="NZ_JBHUGS010000005.1"/>
</dbReference>
<evidence type="ECO:0000313" key="3">
    <source>
        <dbReference type="EMBL" id="MFD1952276.1"/>
    </source>
</evidence>
<dbReference type="EMBL" id="JBHUGS010000005">
    <property type="protein sequence ID" value="MFD1952276.1"/>
    <property type="molecule type" value="Genomic_DNA"/>
</dbReference>
<dbReference type="PROSITE" id="PS51123">
    <property type="entry name" value="OMPA_2"/>
    <property type="match status" value="1"/>
</dbReference>
<dbReference type="PANTHER" id="PTHR30329:SF21">
    <property type="entry name" value="LIPOPROTEIN YIAD-RELATED"/>
    <property type="match status" value="1"/>
</dbReference>
<proteinExistence type="predicted"/>
<dbReference type="Proteomes" id="UP001597400">
    <property type="component" value="Unassembled WGS sequence"/>
</dbReference>
<reference evidence="4" key="1">
    <citation type="journal article" date="2019" name="Int. J. Syst. Evol. Microbiol.">
        <title>The Global Catalogue of Microorganisms (GCM) 10K type strain sequencing project: providing services to taxonomists for standard genome sequencing and annotation.</title>
        <authorList>
            <consortium name="The Broad Institute Genomics Platform"/>
            <consortium name="The Broad Institute Genome Sequencing Center for Infectious Disease"/>
            <person name="Wu L."/>
            <person name="Ma J."/>
        </authorList>
    </citation>
    <scope>NUCLEOTIDE SEQUENCE [LARGE SCALE GENOMIC DNA]</scope>
    <source>
        <strain evidence="4">CGMCC 1.12702</strain>
    </source>
</reference>
<gene>
    <name evidence="3" type="ORF">ACFSGX_15990</name>
</gene>
<comment type="caution">
    <text evidence="3">The sequence shown here is derived from an EMBL/GenBank/DDBJ whole genome shotgun (WGS) entry which is preliminary data.</text>
</comment>
<dbReference type="InterPro" id="IPR006665">
    <property type="entry name" value="OmpA-like"/>
</dbReference>
<name>A0ABW4U3F1_9SPHN</name>
<feature type="domain" description="OmpA-like" evidence="2">
    <location>
        <begin position="20"/>
        <end position="132"/>
    </location>
</feature>
<dbReference type="CDD" id="cd07185">
    <property type="entry name" value="OmpA_C-like"/>
    <property type="match status" value="1"/>
</dbReference>
<dbReference type="InterPro" id="IPR036737">
    <property type="entry name" value="OmpA-like_sf"/>
</dbReference>
<evidence type="ECO:0000259" key="2">
    <source>
        <dbReference type="PROSITE" id="PS51123"/>
    </source>
</evidence>
<evidence type="ECO:0000256" key="1">
    <source>
        <dbReference type="PROSITE-ProRule" id="PRU00473"/>
    </source>
</evidence>
<dbReference type="InterPro" id="IPR050330">
    <property type="entry name" value="Bact_OuterMem_StrucFunc"/>
</dbReference>
<dbReference type="Pfam" id="PF00691">
    <property type="entry name" value="OmpA"/>
    <property type="match status" value="1"/>
</dbReference>
<dbReference type="PANTHER" id="PTHR30329">
    <property type="entry name" value="STATOR ELEMENT OF FLAGELLAR MOTOR COMPLEX"/>
    <property type="match status" value="1"/>
</dbReference>
<keyword evidence="1" id="KW-0472">Membrane</keyword>
<protein>
    <submittedName>
        <fullName evidence="3">OmpA family protein</fullName>
    </submittedName>
</protein>
<evidence type="ECO:0000313" key="4">
    <source>
        <dbReference type="Proteomes" id="UP001597400"/>
    </source>
</evidence>
<accession>A0ABW4U3F1</accession>
<organism evidence="3 4">
    <name type="scientific">Sphingomonas arantia</name>
    <dbReference type="NCBI Taxonomy" id="1460676"/>
    <lineage>
        <taxon>Bacteria</taxon>
        <taxon>Pseudomonadati</taxon>
        <taxon>Pseudomonadota</taxon>
        <taxon>Alphaproteobacteria</taxon>
        <taxon>Sphingomonadales</taxon>
        <taxon>Sphingomonadaceae</taxon>
        <taxon>Sphingomonas</taxon>
    </lineage>
</organism>
<dbReference type="SUPFAM" id="SSF103088">
    <property type="entry name" value="OmpA-like"/>
    <property type="match status" value="1"/>
</dbReference>
<dbReference type="Gene3D" id="3.30.1330.60">
    <property type="entry name" value="OmpA-like domain"/>
    <property type="match status" value="1"/>
</dbReference>